<sequence>MAQPSLLNLAVTRINHLPAAFRRPLISSIFGFAVRFAGTGGVRFERLDELCAILHMSNRRKVRNHIGGIHAAAMALLAESATGAVFGLNLPAGKLPLLKTMHIDYVRRAHGDLRAEATLEVEQRMLMQNEERGDVTVAVRVTDANGEEPITCRMVWAWIPEKPKT</sequence>
<name>A0A2T5MEJ3_9GAMM</name>
<dbReference type="CDD" id="cd03443">
    <property type="entry name" value="PaaI_thioesterase"/>
    <property type="match status" value="1"/>
</dbReference>
<protein>
    <submittedName>
        <fullName evidence="1">DUF4442 domain-containing protein</fullName>
    </submittedName>
</protein>
<dbReference type="InterPro" id="IPR027961">
    <property type="entry name" value="DUF4442"/>
</dbReference>
<gene>
    <name evidence="1" type="ORF">CJD38_11805</name>
</gene>
<dbReference type="InterPro" id="IPR029069">
    <property type="entry name" value="HotDog_dom_sf"/>
</dbReference>
<dbReference type="Gene3D" id="3.10.129.10">
    <property type="entry name" value="Hotdog Thioesterase"/>
    <property type="match status" value="1"/>
</dbReference>
<organism evidence="1 2">
    <name type="scientific">Stenotrophobium rhamnosiphilum</name>
    <dbReference type="NCBI Taxonomy" id="2029166"/>
    <lineage>
        <taxon>Bacteria</taxon>
        <taxon>Pseudomonadati</taxon>
        <taxon>Pseudomonadota</taxon>
        <taxon>Gammaproteobacteria</taxon>
        <taxon>Nevskiales</taxon>
        <taxon>Nevskiaceae</taxon>
        <taxon>Stenotrophobium</taxon>
    </lineage>
</organism>
<reference evidence="1 2" key="1">
    <citation type="submission" date="2018-04" db="EMBL/GenBank/DDBJ databases">
        <title>Novel species isolated from glacier.</title>
        <authorList>
            <person name="Liu Q."/>
            <person name="Xin Y.-H."/>
        </authorList>
    </citation>
    <scope>NUCLEOTIDE SEQUENCE [LARGE SCALE GENOMIC DNA]</scope>
    <source>
        <strain evidence="1 2">GT1R17</strain>
    </source>
</reference>
<dbReference type="EMBL" id="QANS01000004">
    <property type="protein sequence ID" value="PTU30982.1"/>
    <property type="molecule type" value="Genomic_DNA"/>
</dbReference>
<dbReference type="OrthoDB" id="793353at2"/>
<dbReference type="AlphaFoldDB" id="A0A2T5MEJ3"/>
<evidence type="ECO:0000313" key="2">
    <source>
        <dbReference type="Proteomes" id="UP000244248"/>
    </source>
</evidence>
<comment type="caution">
    <text evidence="1">The sequence shown here is derived from an EMBL/GenBank/DDBJ whole genome shotgun (WGS) entry which is preliminary data.</text>
</comment>
<dbReference type="Proteomes" id="UP000244248">
    <property type="component" value="Unassembled WGS sequence"/>
</dbReference>
<accession>A0A2T5MEJ3</accession>
<dbReference type="RefSeq" id="WP_107940565.1">
    <property type="nucleotide sequence ID" value="NZ_QANS01000004.1"/>
</dbReference>
<proteinExistence type="predicted"/>
<dbReference type="SUPFAM" id="SSF54637">
    <property type="entry name" value="Thioesterase/thiol ester dehydrase-isomerase"/>
    <property type="match status" value="1"/>
</dbReference>
<keyword evidence="2" id="KW-1185">Reference proteome</keyword>
<dbReference type="Pfam" id="PF14539">
    <property type="entry name" value="DUF4442"/>
    <property type="match status" value="1"/>
</dbReference>
<evidence type="ECO:0000313" key="1">
    <source>
        <dbReference type="EMBL" id="PTU30982.1"/>
    </source>
</evidence>